<sequence>MMRHFREKREQHLRQGVSDGPPGFGAFGTSQSDLVVRGYTMQDCRLCSVFCSGSIQRRSGFSGSWPVGLYVWSVLAAAHGVQRERRTASSEQRRAAPWCRRPSSTAATSFARRCRPDRPAPDPIRRKRSGPRRRRREVKFADEEATSRRARKSRKLRPLPHRKHASDPAVPRAGSVTADRPSEPAPD</sequence>
<reference evidence="2" key="2">
    <citation type="submission" date="2021-09" db="EMBL/GenBank/DDBJ databases">
        <authorList>
            <person name="Jia N."/>
            <person name="Wang J."/>
            <person name="Shi W."/>
            <person name="Du L."/>
            <person name="Sun Y."/>
            <person name="Zhan W."/>
            <person name="Jiang J."/>
            <person name="Wang Q."/>
            <person name="Zhang B."/>
            <person name="Ji P."/>
            <person name="Sakyi L.B."/>
            <person name="Cui X."/>
            <person name="Yuan T."/>
            <person name="Jiang B."/>
            <person name="Yang W."/>
            <person name="Lam T.T.-Y."/>
            <person name="Chang Q."/>
            <person name="Ding S."/>
            <person name="Wang X."/>
            <person name="Zhu J."/>
            <person name="Ruan X."/>
            <person name="Zhao L."/>
            <person name="Wei J."/>
            <person name="Que T."/>
            <person name="Du C."/>
            <person name="Cheng J."/>
            <person name="Dai P."/>
            <person name="Han X."/>
            <person name="Huang E."/>
            <person name="Gao Y."/>
            <person name="Liu J."/>
            <person name="Shao H."/>
            <person name="Ye R."/>
            <person name="Li L."/>
            <person name="Wei W."/>
            <person name="Wang X."/>
            <person name="Wang C."/>
            <person name="Huo Q."/>
            <person name="Li W."/>
            <person name="Guo W."/>
            <person name="Chen H."/>
            <person name="Chen S."/>
            <person name="Zhou L."/>
            <person name="Zhou L."/>
            <person name="Ni X."/>
            <person name="Tian J."/>
            <person name="Zhou Y."/>
            <person name="Sheng Y."/>
            <person name="Liu T."/>
            <person name="Pan Y."/>
            <person name="Xia L."/>
            <person name="Li J."/>
            <person name="Zhao F."/>
            <person name="Cao W."/>
        </authorList>
    </citation>
    <scope>NUCLEOTIDE SEQUENCE</scope>
    <source>
        <strain evidence="2">Rmic-2018</strain>
        <tissue evidence="2">Larvae</tissue>
    </source>
</reference>
<dbReference type="AlphaFoldDB" id="A0A9J6DVZ6"/>
<comment type="caution">
    <text evidence="2">The sequence shown here is derived from an EMBL/GenBank/DDBJ whole genome shotgun (WGS) entry which is preliminary data.</text>
</comment>
<dbReference type="EMBL" id="JABSTU010000007">
    <property type="protein sequence ID" value="KAH8026236.1"/>
    <property type="molecule type" value="Genomic_DNA"/>
</dbReference>
<feature type="compositionally biased region" description="Basic and acidic residues" evidence="1">
    <location>
        <begin position="138"/>
        <end position="147"/>
    </location>
</feature>
<evidence type="ECO:0000313" key="2">
    <source>
        <dbReference type="EMBL" id="KAH8026236.1"/>
    </source>
</evidence>
<dbReference type="Proteomes" id="UP000821866">
    <property type="component" value="Unassembled WGS sequence"/>
</dbReference>
<feature type="compositionally biased region" description="Basic and acidic residues" evidence="1">
    <location>
        <begin position="114"/>
        <end position="124"/>
    </location>
</feature>
<proteinExistence type="predicted"/>
<name>A0A9J6DVZ6_RHIMP</name>
<evidence type="ECO:0000256" key="1">
    <source>
        <dbReference type="SAM" id="MobiDB-lite"/>
    </source>
</evidence>
<feature type="region of interest" description="Disordered" evidence="1">
    <location>
        <begin position="83"/>
        <end position="187"/>
    </location>
</feature>
<keyword evidence="3" id="KW-1185">Reference proteome</keyword>
<feature type="compositionally biased region" description="Basic residues" evidence="1">
    <location>
        <begin position="148"/>
        <end position="164"/>
    </location>
</feature>
<feature type="compositionally biased region" description="Basic residues" evidence="1">
    <location>
        <begin position="125"/>
        <end position="137"/>
    </location>
</feature>
<feature type="compositionally biased region" description="Basic and acidic residues" evidence="1">
    <location>
        <begin position="83"/>
        <end position="94"/>
    </location>
</feature>
<evidence type="ECO:0000313" key="3">
    <source>
        <dbReference type="Proteomes" id="UP000821866"/>
    </source>
</evidence>
<accession>A0A9J6DVZ6</accession>
<organism evidence="2 3">
    <name type="scientific">Rhipicephalus microplus</name>
    <name type="common">Cattle tick</name>
    <name type="synonym">Boophilus microplus</name>
    <dbReference type="NCBI Taxonomy" id="6941"/>
    <lineage>
        <taxon>Eukaryota</taxon>
        <taxon>Metazoa</taxon>
        <taxon>Ecdysozoa</taxon>
        <taxon>Arthropoda</taxon>
        <taxon>Chelicerata</taxon>
        <taxon>Arachnida</taxon>
        <taxon>Acari</taxon>
        <taxon>Parasitiformes</taxon>
        <taxon>Ixodida</taxon>
        <taxon>Ixodoidea</taxon>
        <taxon>Ixodidae</taxon>
        <taxon>Rhipicephalinae</taxon>
        <taxon>Rhipicephalus</taxon>
        <taxon>Boophilus</taxon>
    </lineage>
</organism>
<protein>
    <submittedName>
        <fullName evidence="2">Uncharacterized protein</fullName>
    </submittedName>
</protein>
<feature type="region of interest" description="Disordered" evidence="1">
    <location>
        <begin position="1"/>
        <end position="24"/>
    </location>
</feature>
<reference evidence="2" key="1">
    <citation type="journal article" date="2020" name="Cell">
        <title>Large-Scale Comparative Analyses of Tick Genomes Elucidate Their Genetic Diversity and Vector Capacities.</title>
        <authorList>
            <consortium name="Tick Genome and Microbiome Consortium (TIGMIC)"/>
            <person name="Jia N."/>
            <person name="Wang J."/>
            <person name="Shi W."/>
            <person name="Du L."/>
            <person name="Sun Y."/>
            <person name="Zhan W."/>
            <person name="Jiang J.F."/>
            <person name="Wang Q."/>
            <person name="Zhang B."/>
            <person name="Ji P."/>
            <person name="Bell-Sakyi L."/>
            <person name="Cui X.M."/>
            <person name="Yuan T.T."/>
            <person name="Jiang B.G."/>
            <person name="Yang W.F."/>
            <person name="Lam T.T."/>
            <person name="Chang Q.C."/>
            <person name="Ding S.J."/>
            <person name="Wang X.J."/>
            <person name="Zhu J.G."/>
            <person name="Ruan X.D."/>
            <person name="Zhao L."/>
            <person name="Wei J.T."/>
            <person name="Ye R.Z."/>
            <person name="Que T.C."/>
            <person name="Du C.H."/>
            <person name="Zhou Y.H."/>
            <person name="Cheng J.X."/>
            <person name="Dai P.F."/>
            <person name="Guo W.B."/>
            <person name="Han X.H."/>
            <person name="Huang E.J."/>
            <person name="Li L.F."/>
            <person name="Wei W."/>
            <person name="Gao Y.C."/>
            <person name="Liu J.Z."/>
            <person name="Shao H.Z."/>
            <person name="Wang X."/>
            <person name="Wang C.C."/>
            <person name="Yang T.C."/>
            <person name="Huo Q.B."/>
            <person name="Li W."/>
            <person name="Chen H.Y."/>
            <person name="Chen S.E."/>
            <person name="Zhou L.G."/>
            <person name="Ni X.B."/>
            <person name="Tian J.H."/>
            <person name="Sheng Y."/>
            <person name="Liu T."/>
            <person name="Pan Y.S."/>
            <person name="Xia L.Y."/>
            <person name="Li J."/>
            <person name="Zhao F."/>
            <person name="Cao W.C."/>
        </authorList>
    </citation>
    <scope>NUCLEOTIDE SEQUENCE</scope>
    <source>
        <strain evidence="2">Rmic-2018</strain>
    </source>
</reference>
<gene>
    <name evidence="2" type="ORF">HPB51_017372</name>
</gene>